<evidence type="ECO:0000256" key="2">
    <source>
        <dbReference type="ARBA" id="ARBA00022694"/>
    </source>
</evidence>
<comment type="function">
    <text evidence="1 7">RNaseP catalyzes the removal of the 5'-leader sequence from pre-tRNA to produce the mature 5'-terminus. It can also cleave other RNA substrates such as 4.5S RNA. The protein component plays an auxiliary but essential role in vivo by binding to the 5'-leader sequence and broadening the substrate specificity of the ribozyme.</text>
</comment>
<evidence type="ECO:0000256" key="6">
    <source>
        <dbReference type="ARBA" id="ARBA00022884"/>
    </source>
</evidence>
<keyword evidence="3 7" id="KW-0540">Nuclease</keyword>
<evidence type="ECO:0000313" key="10">
    <source>
        <dbReference type="Proteomes" id="UP001491552"/>
    </source>
</evidence>
<evidence type="ECO:0000256" key="7">
    <source>
        <dbReference type="HAMAP-Rule" id="MF_00227"/>
    </source>
</evidence>
<protein>
    <recommendedName>
        <fullName evidence="7 8">Ribonuclease P protein component</fullName>
        <shortName evidence="7">RNase P protein</shortName>
        <shortName evidence="7">RNaseP protein</shortName>
        <ecNumber evidence="7 8">3.1.26.5</ecNumber>
    </recommendedName>
    <alternativeName>
        <fullName evidence="7">Protein C5</fullName>
    </alternativeName>
</protein>
<dbReference type="SUPFAM" id="SSF54211">
    <property type="entry name" value="Ribosomal protein S5 domain 2-like"/>
    <property type="match status" value="1"/>
</dbReference>
<dbReference type="InterPro" id="IPR014721">
    <property type="entry name" value="Ribsml_uS5_D2-typ_fold_subgr"/>
</dbReference>
<dbReference type="PANTHER" id="PTHR33992:SF1">
    <property type="entry name" value="RIBONUCLEASE P PROTEIN COMPONENT"/>
    <property type="match status" value="1"/>
</dbReference>
<keyword evidence="5 7" id="KW-0378">Hydrolase</keyword>
<gene>
    <name evidence="7 9" type="primary">rnpA</name>
    <name evidence="9" type="ORF">WMO66_05490</name>
</gene>
<dbReference type="Gene3D" id="3.30.230.10">
    <property type="match status" value="1"/>
</dbReference>
<dbReference type="NCBIfam" id="TIGR00188">
    <property type="entry name" value="rnpA"/>
    <property type="match status" value="1"/>
</dbReference>
<dbReference type="Proteomes" id="UP001491552">
    <property type="component" value="Unassembled WGS sequence"/>
</dbReference>
<reference evidence="9 10" key="1">
    <citation type="submission" date="2024-03" db="EMBL/GenBank/DDBJ databases">
        <title>Human intestinal bacterial collection.</title>
        <authorList>
            <person name="Pauvert C."/>
            <person name="Hitch T.C.A."/>
            <person name="Clavel T."/>
        </authorList>
    </citation>
    <scope>NUCLEOTIDE SEQUENCE [LARGE SCALE GENOMIC DNA]</scope>
    <source>
        <strain evidence="9 10">CLA-AA-H192</strain>
    </source>
</reference>
<dbReference type="EMBL" id="JBBMFF010000180">
    <property type="protein sequence ID" value="MEQ2510705.1"/>
    <property type="molecule type" value="Genomic_DNA"/>
</dbReference>
<comment type="subunit">
    <text evidence="7">Consists of a catalytic RNA component (M1 or rnpB) and a protein subunit.</text>
</comment>
<dbReference type="PROSITE" id="PS00648">
    <property type="entry name" value="RIBONUCLEASE_P"/>
    <property type="match status" value="1"/>
</dbReference>
<sequence length="115" mass="13083">MLHTVSLKENHVFRRLYHRGATAGNRLLVVYCLRNGTGHSRLGLTVSAKLGHAVERNRMRRRLREVYRLHEAELLPGYDIVIVARSRAMEADFAELTRAFLTLAGRTGLMQEAAQ</sequence>
<dbReference type="InterPro" id="IPR000100">
    <property type="entry name" value="RNase_P"/>
</dbReference>
<evidence type="ECO:0000256" key="8">
    <source>
        <dbReference type="NCBIfam" id="TIGR00188"/>
    </source>
</evidence>
<dbReference type="PANTHER" id="PTHR33992">
    <property type="entry name" value="RIBONUCLEASE P PROTEIN COMPONENT"/>
    <property type="match status" value="1"/>
</dbReference>
<dbReference type="InterPro" id="IPR020539">
    <property type="entry name" value="RNase_P_CS"/>
</dbReference>
<dbReference type="GO" id="GO:0004526">
    <property type="term" value="F:ribonuclease P activity"/>
    <property type="evidence" value="ECO:0007669"/>
    <property type="project" value="UniProtKB-EC"/>
</dbReference>
<accession>A0ABV1G5Q4</accession>
<proteinExistence type="inferred from homology"/>
<evidence type="ECO:0000256" key="4">
    <source>
        <dbReference type="ARBA" id="ARBA00022759"/>
    </source>
</evidence>
<dbReference type="InterPro" id="IPR020568">
    <property type="entry name" value="Ribosomal_Su5_D2-typ_SF"/>
</dbReference>
<organism evidence="9 10">
    <name type="scientific">Faecousia intestinalis</name>
    <dbReference type="NCBI Taxonomy" id="3133167"/>
    <lineage>
        <taxon>Bacteria</taxon>
        <taxon>Bacillati</taxon>
        <taxon>Bacillota</taxon>
        <taxon>Clostridia</taxon>
        <taxon>Eubacteriales</taxon>
        <taxon>Oscillospiraceae</taxon>
        <taxon>Faecousia</taxon>
    </lineage>
</organism>
<dbReference type="Pfam" id="PF00825">
    <property type="entry name" value="Ribonuclease_P"/>
    <property type="match status" value="1"/>
</dbReference>
<dbReference type="EC" id="3.1.26.5" evidence="7 8"/>
<name>A0ABV1G5Q4_9FIRM</name>
<keyword evidence="6 7" id="KW-0694">RNA-binding</keyword>
<comment type="similarity">
    <text evidence="7">Belongs to the RnpA family.</text>
</comment>
<evidence type="ECO:0000313" key="9">
    <source>
        <dbReference type="EMBL" id="MEQ2510705.1"/>
    </source>
</evidence>
<evidence type="ECO:0000256" key="3">
    <source>
        <dbReference type="ARBA" id="ARBA00022722"/>
    </source>
</evidence>
<keyword evidence="10" id="KW-1185">Reference proteome</keyword>
<keyword evidence="2 7" id="KW-0819">tRNA processing</keyword>
<comment type="catalytic activity">
    <reaction evidence="7">
        <text>Endonucleolytic cleavage of RNA, removing 5'-extranucleotides from tRNA precursor.</text>
        <dbReference type="EC" id="3.1.26.5"/>
    </reaction>
</comment>
<evidence type="ECO:0000256" key="1">
    <source>
        <dbReference type="ARBA" id="ARBA00002663"/>
    </source>
</evidence>
<keyword evidence="4 7" id="KW-0255">Endonuclease</keyword>
<evidence type="ECO:0000256" key="5">
    <source>
        <dbReference type="ARBA" id="ARBA00022801"/>
    </source>
</evidence>
<comment type="caution">
    <text evidence="9">The sequence shown here is derived from an EMBL/GenBank/DDBJ whole genome shotgun (WGS) entry which is preliminary data.</text>
</comment>
<dbReference type="HAMAP" id="MF_00227">
    <property type="entry name" value="RNase_P"/>
    <property type="match status" value="1"/>
</dbReference>
<dbReference type="RefSeq" id="WP_349135386.1">
    <property type="nucleotide sequence ID" value="NZ_JBBMFF010000180.1"/>
</dbReference>